<evidence type="ECO:0000256" key="1">
    <source>
        <dbReference type="ARBA" id="ARBA00022737"/>
    </source>
</evidence>
<dbReference type="InterPro" id="IPR001623">
    <property type="entry name" value="DnaJ_domain"/>
</dbReference>
<dbReference type="InterPro" id="IPR036869">
    <property type="entry name" value="J_dom_sf"/>
</dbReference>
<dbReference type="SUPFAM" id="SSF46565">
    <property type="entry name" value="Chaperone J-domain"/>
    <property type="match status" value="1"/>
</dbReference>
<dbReference type="OMA" id="FSMQEAQ"/>
<dbReference type="PROSITE" id="PS50076">
    <property type="entry name" value="DNAJ_2"/>
    <property type="match status" value="1"/>
</dbReference>
<feature type="repeat" description="TPR" evidence="3">
    <location>
        <begin position="23"/>
        <end position="56"/>
    </location>
</feature>
<evidence type="ECO:0000313" key="8">
    <source>
        <dbReference type="Proteomes" id="UP001149090"/>
    </source>
</evidence>
<dbReference type="Gene3D" id="1.10.287.110">
    <property type="entry name" value="DnaJ domain"/>
    <property type="match status" value="1"/>
</dbReference>
<dbReference type="InterPro" id="IPR019734">
    <property type="entry name" value="TPR_rpt"/>
</dbReference>
<evidence type="ECO:0000256" key="2">
    <source>
        <dbReference type="ARBA" id="ARBA00022803"/>
    </source>
</evidence>
<dbReference type="AlphaFoldDB" id="A0A9Q0R7A8"/>
<dbReference type="SMART" id="SM00271">
    <property type="entry name" value="DnaJ"/>
    <property type="match status" value="1"/>
</dbReference>
<dbReference type="PROSITE" id="PS50005">
    <property type="entry name" value="TPR"/>
    <property type="match status" value="3"/>
</dbReference>
<feature type="repeat" description="TPR" evidence="3">
    <location>
        <begin position="210"/>
        <end position="243"/>
    </location>
</feature>
<dbReference type="Pfam" id="PF13181">
    <property type="entry name" value="TPR_8"/>
    <property type="match status" value="2"/>
</dbReference>
<evidence type="ECO:0000256" key="3">
    <source>
        <dbReference type="PROSITE-ProRule" id="PRU00339"/>
    </source>
</evidence>
<dbReference type="SMART" id="SM00028">
    <property type="entry name" value="TPR"/>
    <property type="match status" value="8"/>
</dbReference>
<dbReference type="Pfam" id="PF00226">
    <property type="entry name" value="DnaJ"/>
    <property type="match status" value="1"/>
</dbReference>
<dbReference type="PRINTS" id="PR00625">
    <property type="entry name" value="JDOMAIN"/>
</dbReference>
<keyword evidence="2 3" id="KW-0802">TPR repeat</keyword>
<feature type="chain" id="PRO_5040282889" description="J domain-containing protein" evidence="5">
    <location>
        <begin position="19"/>
        <end position="491"/>
    </location>
</feature>
<accession>A0A9Q0R7A8</accession>
<dbReference type="SUPFAM" id="SSF48452">
    <property type="entry name" value="TPR-like"/>
    <property type="match status" value="2"/>
</dbReference>
<evidence type="ECO:0000313" key="7">
    <source>
        <dbReference type="EMBL" id="KAJ5069912.1"/>
    </source>
</evidence>
<sequence length="491" mass="57334">MKIFLFLIGLFSFQFIFTNDLTEKELLEQGELLFNERRIQEAIQKFTLAIELNPKNYLPYFKRALGFLKEERYTSVLADLAQVCSLNPVFQQAFLLRGKVYILIGKLQQANEDFEKVLEIDKKNSEAKSQKKIIQNLQKKIQRLENIESSKSLTSSKIKESIKILDEILSSCSRSVDFNLKRAKYSLDSKDYYEAIKFCKRARISDYGNNKVLLLLGKIMLQMEDIQASNDYFHECLKYDPDNKLCLKEYKKIRSMNRGIKEGNEKLEQKQYEKALESFSQVLSLLDGNLLNIQSTLYQKKCECLYNLEKYKEAKTECTKSLEMNPQNSQAFLFRGECNSKLEEYDQAIHDFESAQSYDHTLRNIVNEKIHNCRIEKKKLTRKDYYKILDIQKDANPSQIKKAYHVLAKKYHPDVVSSDVDKEEAEKKFIEISEAYEILSNPDKKARYDSGQDLFDDPHGGGGFHNFQGFPFQGFEFPGFNGNGFQFVFNF</sequence>
<name>A0A9Q0R7A8_ANAIG</name>
<dbReference type="Gene3D" id="1.25.40.10">
    <property type="entry name" value="Tetratricopeptide repeat domain"/>
    <property type="match status" value="1"/>
</dbReference>
<organism evidence="7 8">
    <name type="scientific">Anaeramoeba ignava</name>
    <name type="common">Anaerobic marine amoeba</name>
    <dbReference type="NCBI Taxonomy" id="1746090"/>
    <lineage>
        <taxon>Eukaryota</taxon>
        <taxon>Metamonada</taxon>
        <taxon>Anaeramoebidae</taxon>
        <taxon>Anaeramoeba</taxon>
    </lineage>
</organism>
<feature type="coiled-coil region" evidence="4">
    <location>
        <begin position="120"/>
        <end position="147"/>
    </location>
</feature>
<reference evidence="7" key="1">
    <citation type="submission" date="2022-10" db="EMBL/GenBank/DDBJ databases">
        <title>Novel sulphate-reducing endosymbionts in the free-living metamonad Anaeramoeba.</title>
        <authorList>
            <person name="Jerlstrom-Hultqvist J."/>
            <person name="Cepicka I."/>
            <person name="Gallot-Lavallee L."/>
            <person name="Salas-Leiva D."/>
            <person name="Curtis B.A."/>
            <person name="Zahonova K."/>
            <person name="Pipaliya S."/>
            <person name="Dacks J."/>
            <person name="Roger A.J."/>
        </authorList>
    </citation>
    <scope>NUCLEOTIDE SEQUENCE</scope>
    <source>
        <strain evidence="7">BMAN</strain>
    </source>
</reference>
<feature type="repeat" description="TPR" evidence="3">
    <location>
        <begin position="91"/>
        <end position="124"/>
    </location>
</feature>
<keyword evidence="8" id="KW-1185">Reference proteome</keyword>
<proteinExistence type="predicted"/>
<dbReference type="EMBL" id="JAPDFW010000101">
    <property type="protein sequence ID" value="KAJ5069912.1"/>
    <property type="molecule type" value="Genomic_DNA"/>
</dbReference>
<comment type="caution">
    <text evidence="7">The sequence shown here is derived from an EMBL/GenBank/DDBJ whole genome shotgun (WGS) entry which is preliminary data.</text>
</comment>
<feature type="domain" description="J" evidence="6">
    <location>
        <begin position="384"/>
        <end position="452"/>
    </location>
</feature>
<gene>
    <name evidence="7" type="ORF">M0811_11424</name>
</gene>
<dbReference type="CDD" id="cd06257">
    <property type="entry name" value="DnaJ"/>
    <property type="match status" value="1"/>
</dbReference>
<dbReference type="OrthoDB" id="10250354at2759"/>
<keyword evidence="1" id="KW-0677">Repeat</keyword>
<feature type="signal peptide" evidence="5">
    <location>
        <begin position="1"/>
        <end position="18"/>
    </location>
</feature>
<dbReference type="Proteomes" id="UP001149090">
    <property type="component" value="Unassembled WGS sequence"/>
</dbReference>
<dbReference type="PANTHER" id="PTHR45188:SF2">
    <property type="entry name" value="DNAJ HOMOLOG SUBFAMILY C MEMBER 7"/>
    <property type="match status" value="1"/>
</dbReference>
<protein>
    <recommendedName>
        <fullName evidence="6">J domain-containing protein</fullName>
    </recommendedName>
</protein>
<dbReference type="PANTHER" id="PTHR45188">
    <property type="entry name" value="DNAJ PROTEIN P58IPK HOMOLOG"/>
    <property type="match status" value="1"/>
</dbReference>
<evidence type="ECO:0000256" key="5">
    <source>
        <dbReference type="SAM" id="SignalP"/>
    </source>
</evidence>
<dbReference type="PROSITE" id="PS00636">
    <property type="entry name" value="DNAJ_1"/>
    <property type="match status" value="1"/>
</dbReference>
<keyword evidence="5" id="KW-0732">Signal</keyword>
<dbReference type="InterPro" id="IPR011990">
    <property type="entry name" value="TPR-like_helical_dom_sf"/>
</dbReference>
<dbReference type="InterPro" id="IPR018253">
    <property type="entry name" value="DnaJ_domain_CS"/>
</dbReference>
<evidence type="ECO:0000256" key="4">
    <source>
        <dbReference type="SAM" id="Coils"/>
    </source>
</evidence>
<keyword evidence="4" id="KW-0175">Coiled coil</keyword>
<evidence type="ECO:0000259" key="6">
    <source>
        <dbReference type="PROSITE" id="PS50076"/>
    </source>
</evidence>